<dbReference type="SMART" id="SM00241">
    <property type="entry name" value="ZP"/>
    <property type="match status" value="1"/>
</dbReference>
<dbReference type="InterPro" id="IPR051962">
    <property type="entry name" value="Cuticlin"/>
</dbReference>
<evidence type="ECO:0000313" key="4">
    <source>
        <dbReference type="Proteomes" id="UP000887566"/>
    </source>
</evidence>
<dbReference type="Pfam" id="PF25301">
    <property type="entry name" value="CUT_C"/>
    <property type="match status" value="1"/>
</dbReference>
<sequence length="201" mass="22288">MFAAGVVALTVVGLLAVLVIGQRVQPPSRPGLSDRVLHKEHEIPEEEIIELPVGRFPEPTCDYSVHWQGPDGPPVTGTVQVGDPLYHSWKCYHPDLKFSAYCMMVHNCTVSSDGGATVVPIIDEFGCTLFPYILPHVSYEGDLVGGLRANAFSLDIDQPAVSFGCSIRLLVKTNGLCRRPKCMPLEWFQRRPRFSSRRVLK</sequence>
<protein>
    <submittedName>
        <fullName evidence="5">ZP domain-containing protein</fullName>
    </submittedName>
</protein>
<feature type="signal peptide" evidence="2">
    <location>
        <begin position="1"/>
        <end position="21"/>
    </location>
</feature>
<evidence type="ECO:0000256" key="1">
    <source>
        <dbReference type="ARBA" id="ARBA00022729"/>
    </source>
</evidence>
<evidence type="ECO:0000259" key="3">
    <source>
        <dbReference type="PROSITE" id="PS51034"/>
    </source>
</evidence>
<dbReference type="PROSITE" id="PS51034">
    <property type="entry name" value="ZP_2"/>
    <property type="match status" value="1"/>
</dbReference>
<dbReference type="PANTHER" id="PTHR22907">
    <property type="entry name" value="GH04558P"/>
    <property type="match status" value="1"/>
</dbReference>
<dbReference type="InterPro" id="IPR001507">
    <property type="entry name" value="ZP_dom"/>
</dbReference>
<evidence type="ECO:0000313" key="5">
    <source>
        <dbReference type="WBParaSite" id="PSAMB.scaffold491size49542.g6335.t1"/>
    </source>
</evidence>
<evidence type="ECO:0000256" key="2">
    <source>
        <dbReference type="SAM" id="SignalP"/>
    </source>
</evidence>
<dbReference type="InterPro" id="IPR057475">
    <property type="entry name" value="CUT_C"/>
</dbReference>
<reference evidence="5" key="1">
    <citation type="submission" date="2022-11" db="UniProtKB">
        <authorList>
            <consortium name="WormBaseParasite"/>
        </authorList>
    </citation>
    <scope>IDENTIFICATION</scope>
</reference>
<dbReference type="Proteomes" id="UP000887566">
    <property type="component" value="Unplaced"/>
</dbReference>
<feature type="chain" id="PRO_5038077054" evidence="2">
    <location>
        <begin position="22"/>
        <end position="201"/>
    </location>
</feature>
<feature type="domain" description="ZP" evidence="3">
    <location>
        <begin position="1"/>
        <end position="184"/>
    </location>
</feature>
<keyword evidence="1 2" id="KW-0732">Signal</keyword>
<proteinExistence type="predicted"/>
<organism evidence="4 5">
    <name type="scientific">Plectus sambesii</name>
    <dbReference type="NCBI Taxonomy" id="2011161"/>
    <lineage>
        <taxon>Eukaryota</taxon>
        <taxon>Metazoa</taxon>
        <taxon>Ecdysozoa</taxon>
        <taxon>Nematoda</taxon>
        <taxon>Chromadorea</taxon>
        <taxon>Plectida</taxon>
        <taxon>Plectina</taxon>
        <taxon>Plectoidea</taxon>
        <taxon>Plectidae</taxon>
        <taxon>Plectus</taxon>
    </lineage>
</organism>
<accession>A0A914WQW8</accession>
<keyword evidence="4" id="KW-1185">Reference proteome</keyword>
<dbReference type="PANTHER" id="PTHR22907:SF34">
    <property type="entry name" value="ZP DOMAIN-CONTAINING PROTEIN"/>
    <property type="match status" value="1"/>
</dbReference>
<dbReference type="AlphaFoldDB" id="A0A914WQW8"/>
<name>A0A914WQW8_9BILA</name>
<dbReference type="WBParaSite" id="PSAMB.scaffold491size49542.g6335.t1">
    <property type="protein sequence ID" value="PSAMB.scaffold491size49542.g6335.t1"/>
    <property type="gene ID" value="PSAMB.scaffold491size49542.g6335"/>
</dbReference>